<dbReference type="CDD" id="cd00590">
    <property type="entry name" value="RRM_SF"/>
    <property type="match status" value="1"/>
</dbReference>
<dbReference type="RefSeq" id="XP_026190317.1">
    <property type="nucleotide sequence ID" value="XM_026334532.1"/>
</dbReference>
<organism evidence="4 5">
    <name type="scientific">Cyclospora cayetanensis</name>
    <dbReference type="NCBI Taxonomy" id="88456"/>
    <lineage>
        <taxon>Eukaryota</taxon>
        <taxon>Sar</taxon>
        <taxon>Alveolata</taxon>
        <taxon>Apicomplexa</taxon>
        <taxon>Conoidasida</taxon>
        <taxon>Coccidia</taxon>
        <taxon>Eucoccidiorida</taxon>
        <taxon>Eimeriorina</taxon>
        <taxon>Eimeriidae</taxon>
        <taxon>Cyclospora</taxon>
    </lineage>
</organism>
<sequence>MAIKAMDGFPFKGRELVVRAPLSIEERNALREKKEELANAKDLALKLRRTKQPTVRHIRGLFGTVPFRKDTQDASQCSKPEDIVSHGRVVKVANIPATFGEEDVKQIMDVFGPIMAVNVIPHLQEALVHYYQKGHAAQAVATMDGFLVGGKAPLLSAIWS</sequence>
<dbReference type="OrthoDB" id="639027at2759"/>
<accession>A0A6P6RRZ2</accession>
<keyword evidence="4" id="KW-1185">Reference proteome</keyword>
<dbReference type="Proteomes" id="UP000515125">
    <property type="component" value="Unplaced"/>
</dbReference>
<reference evidence="5" key="1">
    <citation type="submission" date="2025-08" db="UniProtKB">
        <authorList>
            <consortium name="RefSeq"/>
        </authorList>
    </citation>
    <scope>IDENTIFICATION</scope>
</reference>
<evidence type="ECO:0000256" key="1">
    <source>
        <dbReference type="PROSITE-ProRule" id="PRU00176"/>
    </source>
</evidence>
<name>A0A6P6RRZ2_9EIME</name>
<dbReference type="Pfam" id="PF00076">
    <property type="entry name" value="RRM_1"/>
    <property type="match status" value="1"/>
</dbReference>
<dbReference type="Gene3D" id="3.30.70.330">
    <property type="match status" value="1"/>
</dbReference>
<keyword evidence="2" id="KW-0175">Coiled coil</keyword>
<evidence type="ECO:0000259" key="3">
    <source>
        <dbReference type="PROSITE" id="PS50102"/>
    </source>
</evidence>
<dbReference type="GO" id="GO:0003723">
    <property type="term" value="F:RNA binding"/>
    <property type="evidence" value="ECO:0007669"/>
    <property type="project" value="UniProtKB-UniRule"/>
</dbReference>
<feature type="coiled-coil region" evidence="2">
    <location>
        <begin position="23"/>
        <end position="50"/>
    </location>
</feature>
<dbReference type="InterPro" id="IPR035979">
    <property type="entry name" value="RBD_domain_sf"/>
</dbReference>
<evidence type="ECO:0000256" key="2">
    <source>
        <dbReference type="SAM" id="Coils"/>
    </source>
</evidence>
<dbReference type="InterPro" id="IPR000504">
    <property type="entry name" value="RRM_dom"/>
</dbReference>
<dbReference type="SUPFAM" id="SSF54928">
    <property type="entry name" value="RNA-binding domain, RBD"/>
    <property type="match status" value="1"/>
</dbReference>
<keyword evidence="1" id="KW-0694">RNA-binding</keyword>
<dbReference type="SMART" id="SM00360">
    <property type="entry name" value="RRM"/>
    <property type="match status" value="1"/>
</dbReference>
<dbReference type="GeneID" id="34622038"/>
<dbReference type="InterPro" id="IPR012677">
    <property type="entry name" value="Nucleotide-bd_a/b_plait_sf"/>
</dbReference>
<proteinExistence type="predicted"/>
<evidence type="ECO:0000313" key="4">
    <source>
        <dbReference type="Proteomes" id="UP000515125"/>
    </source>
</evidence>
<gene>
    <name evidence="5" type="primary">LOC34622038</name>
</gene>
<dbReference type="PROSITE" id="PS50102">
    <property type="entry name" value="RRM"/>
    <property type="match status" value="1"/>
</dbReference>
<dbReference type="AlphaFoldDB" id="A0A6P6RRZ2"/>
<feature type="domain" description="RRM" evidence="3">
    <location>
        <begin position="88"/>
        <end position="151"/>
    </location>
</feature>
<evidence type="ECO:0000313" key="5">
    <source>
        <dbReference type="RefSeq" id="XP_026190317.1"/>
    </source>
</evidence>
<protein>
    <submittedName>
        <fullName evidence="5">Uncharacterized protein LOC34622038</fullName>
    </submittedName>
</protein>